<keyword evidence="4" id="KW-1185">Reference proteome</keyword>
<dbReference type="OrthoDB" id="3797628at2759"/>
<dbReference type="EMBL" id="BGZK01000407">
    <property type="protein sequence ID" value="GBP41821.1"/>
    <property type="molecule type" value="Genomic_DNA"/>
</dbReference>
<feature type="region of interest" description="Disordered" evidence="1">
    <location>
        <begin position="1"/>
        <end position="26"/>
    </location>
</feature>
<proteinExistence type="predicted"/>
<evidence type="ECO:0000259" key="2">
    <source>
        <dbReference type="Pfam" id="PF12110"/>
    </source>
</evidence>
<name>A0A4C1VT02_EUMVA</name>
<reference evidence="3 4" key="1">
    <citation type="journal article" date="2019" name="Commun. Biol.">
        <title>The bagworm genome reveals a unique fibroin gene that provides high tensile strength.</title>
        <authorList>
            <person name="Kono N."/>
            <person name="Nakamura H."/>
            <person name="Ohtoshi R."/>
            <person name="Tomita M."/>
            <person name="Numata K."/>
            <person name="Arakawa K."/>
        </authorList>
    </citation>
    <scope>NUCLEOTIDE SEQUENCE [LARGE SCALE GENOMIC DNA]</scope>
</reference>
<evidence type="ECO:0000313" key="4">
    <source>
        <dbReference type="Proteomes" id="UP000299102"/>
    </source>
</evidence>
<organism evidence="3 4">
    <name type="scientific">Eumeta variegata</name>
    <name type="common">Bagworm moth</name>
    <name type="synonym">Eumeta japonica</name>
    <dbReference type="NCBI Taxonomy" id="151549"/>
    <lineage>
        <taxon>Eukaryota</taxon>
        <taxon>Metazoa</taxon>
        <taxon>Ecdysozoa</taxon>
        <taxon>Arthropoda</taxon>
        <taxon>Hexapoda</taxon>
        <taxon>Insecta</taxon>
        <taxon>Pterygota</taxon>
        <taxon>Neoptera</taxon>
        <taxon>Endopterygota</taxon>
        <taxon>Lepidoptera</taxon>
        <taxon>Glossata</taxon>
        <taxon>Ditrysia</taxon>
        <taxon>Tineoidea</taxon>
        <taxon>Psychidae</taxon>
        <taxon>Oiketicinae</taxon>
        <taxon>Eumeta</taxon>
    </lineage>
</organism>
<dbReference type="AlphaFoldDB" id="A0A4C1VT02"/>
<dbReference type="STRING" id="151549.A0A4C1VT02"/>
<feature type="domain" description="Nuclear pore complex protein NUP96 C-terminal" evidence="2">
    <location>
        <begin position="352"/>
        <end position="638"/>
    </location>
</feature>
<dbReference type="Pfam" id="PF12110">
    <property type="entry name" value="Nup96"/>
    <property type="match status" value="1"/>
</dbReference>
<feature type="region of interest" description="Disordered" evidence="1">
    <location>
        <begin position="854"/>
        <end position="877"/>
    </location>
</feature>
<dbReference type="Gene3D" id="1.25.40.690">
    <property type="match status" value="1"/>
</dbReference>
<gene>
    <name evidence="3" type="primary">Nup98</name>
    <name evidence="3" type="ORF">EVAR_86791_1</name>
</gene>
<protein>
    <submittedName>
        <fullName evidence="3">Nuclear pore complex protein Nup98-Nup96</fullName>
    </submittedName>
</protein>
<evidence type="ECO:0000256" key="1">
    <source>
        <dbReference type="SAM" id="MobiDB-lite"/>
    </source>
</evidence>
<accession>A0A4C1VT02</accession>
<sequence>MDTTEEDGESQVLYPEPVTRPFGVKSPTSELARLELRRSHNVQLMKASLYAEADAEDDVSVATTGDQLVPQPPSLYSTPAVPTTKSVPSTDDFVIAPIPTSEAAPMKPLVVRPHTVVLRYHRKVPPFHQTIAGRLQASCIADMSVSRARHSRAGFGPAGALVHVTTRDSASGLPPVSELSELERYLRGRNCDDWSEQVVSRIAICGRGGGGSTDTKYKDVLSAHLKALLEHSEHSQSPGAECPRLVLPARPKSRLAALRSHVGVAKRLADDCARSFGVSGAYCYEVWRLCDALWGADLENDGVAGTDVQSTVNRYRQFVKWLTSAVAADTDEELARPRPPEAEDDTDNHSGRVLTLLAGGRLMEACRAARDAGDLNMAAIIAQAGGDETVRSLIARQLSLWRECGANPLIAGSKLKTLRVLAGRVESADLIDLDWLRAMNVHARYLCPQVPTLAKIVCSYNSSFCARVDDADAVADDDVDLSVVREQGYTGMRYPTPTYARNAEMAYDVATATRRVLDLRYELIRARATDSRPKLDPATYTPDPLDYSLSFLLGVWFGCLDYASPSGLAQQLEAAGLWHLAVQVLMYHPEDKARAHLVRSMLSRHAPARADTHELEARMRFLREELRVPEQWIRLAQAHRAKYERLPAVEADHLAAAGRWNAAHEVLMEELFPTTVLADDLASIAELLERMHDAAQRHHVSGWGTGGEALYQYLRVYNEVSYTSTPAPRVRERPAADGRDNCSQITSNNFIIQGLVSPNETQQQQQQNSEELHARLEGIRPRLAAACRALAGVTPTNIRQAAARASLGSRLLQLSVAAGEQSRCIAGLLATLALPPDCSVRAQRKVTEELAAEASEGCADSSPNSPVSSRRHVVTRI</sequence>
<evidence type="ECO:0000313" key="3">
    <source>
        <dbReference type="EMBL" id="GBP41821.1"/>
    </source>
</evidence>
<dbReference type="InterPro" id="IPR021967">
    <property type="entry name" value="Nup98_C"/>
</dbReference>
<dbReference type="Proteomes" id="UP000299102">
    <property type="component" value="Unassembled WGS sequence"/>
</dbReference>
<comment type="caution">
    <text evidence="3">The sequence shown here is derived from an EMBL/GenBank/DDBJ whole genome shotgun (WGS) entry which is preliminary data.</text>
</comment>